<feature type="binding site" evidence="8">
    <location>
        <position position="206"/>
    </location>
    <ligand>
        <name>Zn(2+)</name>
        <dbReference type="ChEBI" id="CHEBI:29105"/>
    </ligand>
</feature>
<comment type="caution">
    <text evidence="10">The sequence shown here is derived from an EMBL/GenBank/DDBJ whole genome shotgun (WGS) entry which is preliminary data.</text>
</comment>
<organism evidence="10 11">
    <name type="scientific">Polycladomyces subterraneus</name>
    <dbReference type="NCBI Taxonomy" id="1016997"/>
    <lineage>
        <taxon>Bacteria</taxon>
        <taxon>Bacillati</taxon>
        <taxon>Bacillota</taxon>
        <taxon>Bacilli</taxon>
        <taxon>Bacillales</taxon>
        <taxon>Thermoactinomycetaceae</taxon>
        <taxon>Polycladomyces</taxon>
    </lineage>
</organism>
<dbReference type="GO" id="GO:0008168">
    <property type="term" value="F:methyltransferase activity"/>
    <property type="evidence" value="ECO:0007669"/>
    <property type="project" value="UniProtKB-KW"/>
</dbReference>
<keyword evidence="6" id="KW-0274">FAD</keyword>
<evidence type="ECO:0000256" key="2">
    <source>
        <dbReference type="ARBA" id="ARBA00004777"/>
    </source>
</evidence>
<dbReference type="SUPFAM" id="SSF82282">
    <property type="entry name" value="Homocysteine S-methyltransferase"/>
    <property type="match status" value="1"/>
</dbReference>
<dbReference type="Proteomes" id="UP001174196">
    <property type="component" value="Unassembled WGS sequence"/>
</dbReference>
<dbReference type="PANTHER" id="PTHR11103">
    <property type="entry name" value="SLR1189 PROTEIN"/>
    <property type="match status" value="1"/>
</dbReference>
<proteinExistence type="predicted"/>
<evidence type="ECO:0000256" key="1">
    <source>
        <dbReference type="ARBA" id="ARBA00001974"/>
    </source>
</evidence>
<evidence type="ECO:0000256" key="8">
    <source>
        <dbReference type="PROSITE-ProRule" id="PRU00333"/>
    </source>
</evidence>
<feature type="binding site" evidence="8">
    <location>
        <position position="271"/>
    </location>
    <ligand>
        <name>Zn(2+)</name>
        <dbReference type="ChEBI" id="CHEBI:29105"/>
    </ligand>
</feature>
<dbReference type="RefSeq" id="WP_301238971.1">
    <property type="nucleotide sequence ID" value="NZ_JANRHH010000037.1"/>
</dbReference>
<dbReference type="GO" id="GO:0004489">
    <property type="term" value="F:methylenetetrahydrofolate reductase [NAD(P)H] activity"/>
    <property type="evidence" value="ECO:0007669"/>
    <property type="project" value="UniProtKB-EC"/>
</dbReference>
<evidence type="ECO:0000259" key="9">
    <source>
        <dbReference type="PROSITE" id="PS50970"/>
    </source>
</evidence>
<dbReference type="EMBL" id="JANRHH010000037">
    <property type="protein sequence ID" value="MDN4594292.1"/>
    <property type="molecule type" value="Genomic_DNA"/>
</dbReference>
<dbReference type="EC" id="2.1.1.10" evidence="10"/>
<evidence type="ECO:0000256" key="6">
    <source>
        <dbReference type="ARBA" id="ARBA00022827"/>
    </source>
</evidence>
<dbReference type="CDD" id="cd00537">
    <property type="entry name" value="MTHFR"/>
    <property type="match status" value="1"/>
</dbReference>
<accession>A0ABT8INB8</accession>
<evidence type="ECO:0000256" key="3">
    <source>
        <dbReference type="ARBA" id="ARBA00022603"/>
    </source>
</evidence>
<dbReference type="InterPro" id="IPR003171">
    <property type="entry name" value="Mehydrof_redctse-like"/>
</dbReference>
<evidence type="ECO:0000313" key="11">
    <source>
        <dbReference type="Proteomes" id="UP001174196"/>
    </source>
</evidence>
<comment type="pathway">
    <text evidence="2">One-carbon metabolism; tetrahydrofolate interconversion.</text>
</comment>
<dbReference type="Pfam" id="PF02219">
    <property type="entry name" value="MTHFR"/>
    <property type="match status" value="1"/>
</dbReference>
<keyword evidence="5 8" id="KW-0808">Transferase</keyword>
<reference evidence="10" key="1">
    <citation type="submission" date="2022-08" db="EMBL/GenBank/DDBJ databases">
        <title>Polycladomyces zharkentsis sp. nov., a novel thermophilic CMC and starch-degrading bacterium isolated from a geothermal spring in Kazakhstan.</title>
        <authorList>
            <person name="Mashzhan A."/>
            <person name="Kistaubaeva A."/>
            <person name="Javier-Lopez R."/>
            <person name="Birkeland N.-K."/>
        </authorList>
    </citation>
    <scope>NUCLEOTIDE SEQUENCE</scope>
    <source>
        <strain evidence="10">KSR 13</strain>
    </source>
</reference>
<keyword evidence="7 10" id="KW-0560">Oxidoreductase</keyword>
<keyword evidence="4" id="KW-0285">Flavoprotein</keyword>
<dbReference type="PANTHER" id="PTHR11103:SF18">
    <property type="entry name" value="SLR1189 PROTEIN"/>
    <property type="match status" value="1"/>
</dbReference>
<name>A0ABT8INB8_9BACL</name>
<evidence type="ECO:0000313" key="10">
    <source>
        <dbReference type="EMBL" id="MDN4594292.1"/>
    </source>
</evidence>
<dbReference type="InterPro" id="IPR036589">
    <property type="entry name" value="HCY_dom_sf"/>
</dbReference>
<gene>
    <name evidence="10" type="ORF">NWF35_10320</name>
</gene>
<dbReference type="Gene3D" id="3.20.20.220">
    <property type="match status" value="1"/>
</dbReference>
<evidence type="ECO:0000256" key="7">
    <source>
        <dbReference type="ARBA" id="ARBA00023002"/>
    </source>
</evidence>
<comment type="cofactor">
    <cofactor evidence="1">
        <name>FAD</name>
        <dbReference type="ChEBI" id="CHEBI:57692"/>
    </cofactor>
</comment>
<dbReference type="EC" id="1.5.1.20" evidence="10"/>
<keyword evidence="11" id="KW-1185">Reference proteome</keyword>
<dbReference type="Gene3D" id="3.20.20.330">
    <property type="entry name" value="Homocysteine-binding-like domain"/>
    <property type="match status" value="1"/>
</dbReference>
<evidence type="ECO:0000256" key="5">
    <source>
        <dbReference type="ARBA" id="ARBA00022679"/>
    </source>
</evidence>
<keyword evidence="3 8" id="KW-0489">Methyltransferase</keyword>
<feature type="domain" description="Hcy-binding" evidence="9">
    <location>
        <begin position="3"/>
        <end position="286"/>
    </location>
</feature>
<dbReference type="PROSITE" id="PS50970">
    <property type="entry name" value="HCY"/>
    <property type="match status" value="1"/>
</dbReference>
<comment type="cofactor">
    <cofactor evidence="8">
        <name>Zn(2+)</name>
        <dbReference type="ChEBI" id="CHEBI:29105"/>
    </cofactor>
</comment>
<feature type="binding site" evidence="8">
    <location>
        <position position="272"/>
    </location>
    <ligand>
        <name>Zn(2+)</name>
        <dbReference type="ChEBI" id="CHEBI:29105"/>
    </ligand>
</feature>
<dbReference type="GO" id="GO:0032259">
    <property type="term" value="P:methylation"/>
    <property type="evidence" value="ECO:0007669"/>
    <property type="project" value="UniProtKB-KW"/>
</dbReference>
<dbReference type="SUPFAM" id="SSF51730">
    <property type="entry name" value="FAD-linked oxidoreductase"/>
    <property type="match status" value="1"/>
</dbReference>
<dbReference type="InterPro" id="IPR003726">
    <property type="entry name" value="HCY_dom"/>
</dbReference>
<dbReference type="Pfam" id="PF02574">
    <property type="entry name" value="S-methyl_trans"/>
    <property type="match status" value="1"/>
</dbReference>
<evidence type="ECO:0000256" key="4">
    <source>
        <dbReference type="ARBA" id="ARBA00022630"/>
    </source>
</evidence>
<dbReference type="NCBIfam" id="NF006396">
    <property type="entry name" value="PRK08645.1"/>
    <property type="match status" value="1"/>
</dbReference>
<sequence length="623" mass="68242">MSGRDLRQCLQNGLLVGDGAMATYLYQQGIPVGICYEELSLTQPDVIRSVHRAYYEAGARLIETNTYGANRERLERYGLAGKVTRINREAVAVARSAVGDDALVVGSIGSILAGRVPHFDTEAYRDMYEEQATALLHAGVDGIVLETFLDLEELLLAVEVIRPLTDRPIIAQLALLEVARTRDAYTLDEAFSHLAKSGVDGVGFNCRLGPTELLRALEQTVIPSDLWISVFPNAGRLGLVDGNYEYQTSPAYFGESALRLREQGVRIIGGCCGTTPAHIRAMAESLRDLPPLPRVNPKNKAEASARRVPIHLRQRTKPTIVERVKREYTVIVELDPPKDLETSSFLEGAARLHTAGAAAITMADNSLATTRMSNMALGAIVKSQLGIDPLVHITCRDRNLIGQQSHVMGLHALGIDQVLVITGDPTRIGDLPGASSIYDVTSFELIRMLKQLNEGISFSGKPLKQRAQFVVGAAFNPHVRHLDAAVRRLEKKVEAGADFIMTQPVYDADGIRQIAEATAHLDIPVFIGIMPLTGYRNALFLHNEVPGIKIPADVLERMKDLKGEEGRKMGVTIAKELLDVAMAHFRGIYLITPFAYWQMTEELTRYVLQAKPNALVQGASGRG</sequence>
<protein>
    <submittedName>
        <fullName evidence="10">Bifunctional homocysteine S-methyltransferase/methylenetetrahydrofolate reductase</fullName>
        <ecNumber evidence="10">1.5.1.20</ecNumber>
        <ecNumber evidence="10">2.1.1.10</ecNumber>
    </submittedName>
</protein>
<dbReference type="InterPro" id="IPR029041">
    <property type="entry name" value="FAD-linked_oxidoreductase-like"/>
</dbReference>
<keyword evidence="8" id="KW-0862">Zinc</keyword>
<keyword evidence="8" id="KW-0479">Metal-binding</keyword>